<sequence>MTGLVQSSTAVTVASIGFVNTGLLSLQNALWVVFGSNLGTTMNAWLVAALGFGFRIDAFALPFVGVGATLMLAGRTLRARALGQALAGFGLLFLGIDALKDTFAGFGSAIDFHDFLAPGIAGWLTLVAIGTLMTVLMQASGAVIAIVITAAQGGLISVEAACAIVIGTNIGTTSTAILTAIGATSSARRLAAAHVIFNLVTGAVALAILPLLIGLLDLLRNWLETPATPAVMVAMFHTVFNLLGVLLMVPLATPMLKVLSGRFRSREEALAHPRHLDDNSLAIPDLALHALRMELGRTQGFATTALDASARRPQDEATIERETSALETLAPAIADYTRRLSGASLPPTLVEALARCLRALQYQENAAAALREARTLGAALGRAESPELASAASAFVEATAALARAADASREDFNTGAVELRLQEAEARYQALKEALLLSGAHARLDIRSMQDWLRLASLQRRAAEQVAKAARMIAVLEGVAPAQAARLDGDHGDAIANHGG</sequence>
<keyword evidence="4 6" id="KW-1133">Transmembrane helix</keyword>
<dbReference type="NCBIfam" id="NF037997">
    <property type="entry name" value="Na_Pi_symport"/>
    <property type="match status" value="1"/>
</dbReference>
<dbReference type="GO" id="GO:0005886">
    <property type="term" value="C:plasma membrane"/>
    <property type="evidence" value="ECO:0007669"/>
    <property type="project" value="UniProtKB-SubCell"/>
</dbReference>
<evidence type="ECO:0000313" key="7">
    <source>
        <dbReference type="EMBL" id="NLF55499.1"/>
    </source>
</evidence>
<proteinExistence type="predicted"/>
<evidence type="ECO:0000256" key="1">
    <source>
        <dbReference type="ARBA" id="ARBA00004651"/>
    </source>
</evidence>
<evidence type="ECO:0000256" key="2">
    <source>
        <dbReference type="ARBA" id="ARBA00022475"/>
    </source>
</evidence>
<feature type="transmembrane region" description="Helical" evidence="6">
    <location>
        <begin position="231"/>
        <end position="252"/>
    </location>
</feature>
<evidence type="ECO:0000256" key="4">
    <source>
        <dbReference type="ARBA" id="ARBA00022989"/>
    </source>
</evidence>
<evidence type="ECO:0000256" key="6">
    <source>
        <dbReference type="SAM" id="Phobius"/>
    </source>
</evidence>
<gene>
    <name evidence="7" type="ORF">GX576_14095</name>
</gene>
<name>A0A7X7R9C1_9RHOO</name>
<reference evidence="7 8" key="1">
    <citation type="journal article" date="2020" name="Biotechnol. Biofuels">
        <title>New insights from the biogas microbiome by comprehensive genome-resolved metagenomics of nearly 1600 species originating from multiple anaerobic digesters.</title>
        <authorList>
            <person name="Campanaro S."/>
            <person name="Treu L."/>
            <person name="Rodriguez-R L.M."/>
            <person name="Kovalovszki A."/>
            <person name="Ziels R.M."/>
            <person name="Maus I."/>
            <person name="Zhu X."/>
            <person name="Kougias P.G."/>
            <person name="Basile A."/>
            <person name="Luo G."/>
            <person name="Schluter A."/>
            <person name="Konstantinidis K.T."/>
            <person name="Angelidaki I."/>
        </authorList>
    </citation>
    <scope>NUCLEOTIDE SEQUENCE [LARGE SCALE GENOMIC DNA]</scope>
    <source>
        <strain evidence="7">AS06rmzACSIP_256</strain>
    </source>
</reference>
<feature type="transmembrane region" description="Helical" evidence="6">
    <location>
        <begin position="46"/>
        <end position="74"/>
    </location>
</feature>
<dbReference type="PANTHER" id="PTHR10010">
    <property type="entry name" value="SOLUTE CARRIER FAMILY 34 SODIUM PHOSPHATE , MEMBER 2-RELATED"/>
    <property type="match status" value="1"/>
</dbReference>
<accession>A0A7X7R9C1</accession>
<feature type="transmembrane region" description="Helical" evidence="6">
    <location>
        <begin position="120"/>
        <end position="148"/>
    </location>
</feature>
<comment type="subcellular location">
    <subcellularLocation>
        <location evidence="1">Cell membrane</location>
        <topology evidence="1">Multi-pass membrane protein</topology>
    </subcellularLocation>
</comment>
<feature type="transmembrane region" description="Helical" evidence="6">
    <location>
        <begin position="81"/>
        <end position="100"/>
    </location>
</feature>
<keyword evidence="5 6" id="KW-0472">Membrane</keyword>
<evidence type="ECO:0000313" key="8">
    <source>
        <dbReference type="Proteomes" id="UP000536534"/>
    </source>
</evidence>
<feature type="transmembrane region" description="Helical" evidence="6">
    <location>
        <begin position="12"/>
        <end position="34"/>
    </location>
</feature>
<comment type="caution">
    <text evidence="7">The sequence shown here is derived from an EMBL/GenBank/DDBJ whole genome shotgun (WGS) entry which is preliminary data.</text>
</comment>
<keyword evidence="2" id="KW-1003">Cell membrane</keyword>
<feature type="transmembrane region" description="Helical" evidence="6">
    <location>
        <begin position="160"/>
        <end position="183"/>
    </location>
</feature>
<evidence type="ECO:0000256" key="3">
    <source>
        <dbReference type="ARBA" id="ARBA00022692"/>
    </source>
</evidence>
<dbReference type="GO" id="GO:0044341">
    <property type="term" value="P:sodium-dependent phosphate transport"/>
    <property type="evidence" value="ECO:0007669"/>
    <property type="project" value="InterPro"/>
</dbReference>
<organism evidence="7 8">
    <name type="scientific">Thauera phenolivorans</name>
    <dbReference type="NCBI Taxonomy" id="1792543"/>
    <lineage>
        <taxon>Bacteria</taxon>
        <taxon>Pseudomonadati</taxon>
        <taxon>Pseudomonadota</taxon>
        <taxon>Betaproteobacteria</taxon>
        <taxon>Rhodocyclales</taxon>
        <taxon>Zoogloeaceae</taxon>
        <taxon>Thauera</taxon>
    </lineage>
</organism>
<dbReference type="PANTHER" id="PTHR10010:SF46">
    <property type="entry name" value="SODIUM-DEPENDENT PHOSPHATE TRANSPORT PROTEIN 2B"/>
    <property type="match status" value="1"/>
</dbReference>
<dbReference type="EMBL" id="JAAYYV010000396">
    <property type="protein sequence ID" value="NLF55499.1"/>
    <property type="molecule type" value="Genomic_DNA"/>
</dbReference>
<feature type="transmembrane region" description="Helical" evidence="6">
    <location>
        <begin position="195"/>
        <end position="219"/>
    </location>
</feature>
<dbReference type="AlphaFoldDB" id="A0A7X7R9C1"/>
<dbReference type="Pfam" id="PF02690">
    <property type="entry name" value="Na_Pi_cotrans"/>
    <property type="match status" value="2"/>
</dbReference>
<evidence type="ECO:0000256" key="5">
    <source>
        <dbReference type="ARBA" id="ARBA00023136"/>
    </source>
</evidence>
<dbReference type="GO" id="GO:0005436">
    <property type="term" value="F:sodium:phosphate symporter activity"/>
    <property type="evidence" value="ECO:0007669"/>
    <property type="project" value="InterPro"/>
</dbReference>
<dbReference type="Proteomes" id="UP000536534">
    <property type="component" value="Unassembled WGS sequence"/>
</dbReference>
<protein>
    <submittedName>
        <fullName evidence="7">Na/Pi cotransporter family protein</fullName>
    </submittedName>
</protein>
<keyword evidence="3 6" id="KW-0812">Transmembrane</keyword>
<dbReference type="InterPro" id="IPR003841">
    <property type="entry name" value="Na/Pi_transpt"/>
</dbReference>